<sequence length="107" mass="12298">MHFWIDKRSQACGFGRARVAASLSGTGFGYHPRRPRGKSMVTPVHRFPATQAPPAQRQRQGNHNHHHHHHHNHHHSQQIFANQQTQPIQDSNCHIIATPTQLNVYTR</sequence>
<organism evidence="2">
    <name type="scientific">Nyssomyia neivai</name>
    <dbReference type="NCBI Taxonomy" id="330878"/>
    <lineage>
        <taxon>Eukaryota</taxon>
        <taxon>Metazoa</taxon>
        <taxon>Ecdysozoa</taxon>
        <taxon>Arthropoda</taxon>
        <taxon>Hexapoda</taxon>
        <taxon>Insecta</taxon>
        <taxon>Pterygota</taxon>
        <taxon>Neoptera</taxon>
        <taxon>Endopterygota</taxon>
        <taxon>Diptera</taxon>
        <taxon>Nematocera</taxon>
        <taxon>Psychodoidea</taxon>
        <taxon>Psychodidae</taxon>
        <taxon>Nyssomyia</taxon>
    </lineage>
</organism>
<feature type="region of interest" description="Disordered" evidence="1">
    <location>
        <begin position="47"/>
        <end position="82"/>
    </location>
</feature>
<accession>A0A1L8DDC9</accession>
<evidence type="ECO:0000313" key="2">
    <source>
        <dbReference type="EMBL" id="JAV04340.1"/>
    </source>
</evidence>
<feature type="compositionally biased region" description="Low complexity" evidence="1">
    <location>
        <begin position="47"/>
        <end position="59"/>
    </location>
</feature>
<evidence type="ECO:0000256" key="1">
    <source>
        <dbReference type="SAM" id="MobiDB-lite"/>
    </source>
</evidence>
<protein>
    <submittedName>
        <fullName evidence="2">Uncharacterized protein</fullName>
    </submittedName>
</protein>
<name>A0A1L8DDC9_9DIPT</name>
<dbReference type="EMBL" id="GFDF01009744">
    <property type="protein sequence ID" value="JAV04340.1"/>
    <property type="molecule type" value="Transcribed_RNA"/>
</dbReference>
<proteinExistence type="predicted"/>
<reference evidence="2" key="1">
    <citation type="submission" date="2016-12" db="EMBL/GenBank/DDBJ databases">
        <title>An insight into the sialome and mialome of the sand fly, Nyssomyia neivai.</title>
        <authorList>
            <person name="Sebastian V."/>
            <person name="Goulart T.M."/>
            <person name="Oliveira W."/>
            <person name="Calvo E."/>
            <person name="Oliveira L.F."/>
            <person name="Pinto M.C."/>
            <person name="Rosselino A.M."/>
            <person name="Ribeiro J.M."/>
        </authorList>
    </citation>
    <scope>NUCLEOTIDE SEQUENCE</scope>
</reference>
<dbReference type="AlphaFoldDB" id="A0A1L8DDC9"/>
<feature type="compositionally biased region" description="Basic residues" evidence="1">
    <location>
        <begin position="60"/>
        <end position="76"/>
    </location>
</feature>